<dbReference type="SUPFAM" id="SSF46785">
    <property type="entry name" value="Winged helix' DNA-binding domain"/>
    <property type="match status" value="1"/>
</dbReference>
<dbReference type="EMBL" id="AM167904">
    <property type="protein sequence ID" value="CAJ49195.1"/>
    <property type="molecule type" value="Genomic_DNA"/>
</dbReference>
<dbReference type="Pfam" id="PF01047">
    <property type="entry name" value="MarR"/>
    <property type="match status" value="1"/>
</dbReference>
<dbReference type="PROSITE" id="PS50995">
    <property type="entry name" value="HTH_MARR_2"/>
    <property type="match status" value="1"/>
</dbReference>
<gene>
    <name evidence="3" type="ordered locus">BAV1585</name>
</gene>
<reference evidence="3 4" key="1">
    <citation type="journal article" date="2006" name="J. Bacteriol.">
        <title>Comparison of the genome sequence of the poultry pathogen Bordetella avium with those of B. bronchiseptica, B. pertussis, and B. parapertussis reveals extensive diversity in surface structures associated with host interaction.</title>
        <authorList>
            <person name="Sebaihia M."/>
            <person name="Preston A."/>
            <person name="Maskell D.J."/>
            <person name="Kuzmiak H."/>
            <person name="Connell T.D."/>
            <person name="King N.D."/>
            <person name="Orndorff P.E."/>
            <person name="Miyamoto D.M."/>
            <person name="Thomson N.R."/>
            <person name="Harris D."/>
            <person name="Goble A."/>
            <person name="Lord A."/>
            <person name="Murphy L."/>
            <person name="Quail M.A."/>
            <person name="Rutter S."/>
            <person name="Squares R."/>
            <person name="Squares S."/>
            <person name="Woodward J."/>
            <person name="Parkhill J."/>
            <person name="Temple L.M."/>
        </authorList>
    </citation>
    <scope>NUCLEOTIDE SEQUENCE [LARGE SCALE GENOMIC DNA]</scope>
    <source>
        <strain evidence="3 4">197N</strain>
    </source>
</reference>
<sequence length="184" mass="20595">MSAAESFKDASSDSVKNSTASTDNFSLTKGDADHDFTRLASRPGFLIRRLHQIHVAMFFEECQNRKVTPIQFGILSVVESQPGLDQTSLGKEIGLDRTTTADVAKRLEERGFLQRRPNPTDKRMWQLYVTDEGSAVVAALRDGMARAQERLLAPLRPAEQVMLMDLMGRLVDENHQYGSPMRAL</sequence>
<evidence type="ECO:0000313" key="3">
    <source>
        <dbReference type="EMBL" id="CAJ49195.1"/>
    </source>
</evidence>
<dbReference type="InterPro" id="IPR000835">
    <property type="entry name" value="HTH_MarR-typ"/>
</dbReference>
<dbReference type="GO" id="GO:0006950">
    <property type="term" value="P:response to stress"/>
    <property type="evidence" value="ECO:0007669"/>
    <property type="project" value="TreeGrafter"/>
</dbReference>
<dbReference type="KEGG" id="bav:BAV1585"/>
<dbReference type="InterPro" id="IPR036388">
    <property type="entry name" value="WH-like_DNA-bd_sf"/>
</dbReference>
<dbReference type="PANTHER" id="PTHR33164">
    <property type="entry name" value="TRANSCRIPTIONAL REGULATOR, MARR FAMILY"/>
    <property type="match status" value="1"/>
</dbReference>
<feature type="compositionally biased region" description="Polar residues" evidence="1">
    <location>
        <begin position="12"/>
        <end position="27"/>
    </location>
</feature>
<name>Q2L1S0_BORA1</name>
<evidence type="ECO:0000256" key="1">
    <source>
        <dbReference type="SAM" id="MobiDB-lite"/>
    </source>
</evidence>
<dbReference type="AlphaFoldDB" id="Q2L1S0"/>
<dbReference type="Gene3D" id="1.10.10.10">
    <property type="entry name" value="Winged helix-like DNA-binding domain superfamily/Winged helix DNA-binding domain"/>
    <property type="match status" value="1"/>
</dbReference>
<dbReference type="OrthoDB" id="4549026at2"/>
<feature type="compositionally biased region" description="Basic and acidic residues" evidence="1">
    <location>
        <begin position="1"/>
        <end position="11"/>
    </location>
</feature>
<dbReference type="SMART" id="SM00347">
    <property type="entry name" value="HTH_MARR"/>
    <property type="match status" value="1"/>
</dbReference>
<dbReference type="eggNOG" id="COG1846">
    <property type="taxonomic scope" value="Bacteria"/>
</dbReference>
<protein>
    <submittedName>
        <fullName evidence="3">MarR-family transcriptional regulator</fullName>
    </submittedName>
</protein>
<organism evidence="3 4">
    <name type="scientific">Bordetella avium (strain 197N)</name>
    <dbReference type="NCBI Taxonomy" id="360910"/>
    <lineage>
        <taxon>Bacteria</taxon>
        <taxon>Pseudomonadati</taxon>
        <taxon>Pseudomonadota</taxon>
        <taxon>Betaproteobacteria</taxon>
        <taxon>Burkholderiales</taxon>
        <taxon>Alcaligenaceae</taxon>
        <taxon>Bordetella</taxon>
    </lineage>
</organism>
<keyword evidence="4" id="KW-1185">Reference proteome</keyword>
<dbReference type="PANTHER" id="PTHR33164:SF95">
    <property type="entry name" value="TRANSCRIPTIONAL REGULATOR"/>
    <property type="match status" value="1"/>
</dbReference>
<evidence type="ECO:0000313" key="4">
    <source>
        <dbReference type="Proteomes" id="UP000001977"/>
    </source>
</evidence>
<dbReference type="InterPro" id="IPR036390">
    <property type="entry name" value="WH_DNA-bd_sf"/>
</dbReference>
<evidence type="ECO:0000259" key="2">
    <source>
        <dbReference type="PROSITE" id="PS50995"/>
    </source>
</evidence>
<dbReference type="PRINTS" id="PR00598">
    <property type="entry name" value="HTHMARR"/>
</dbReference>
<accession>Q2L1S0</accession>
<feature type="region of interest" description="Disordered" evidence="1">
    <location>
        <begin position="1"/>
        <end position="27"/>
    </location>
</feature>
<dbReference type="Proteomes" id="UP000001977">
    <property type="component" value="Chromosome"/>
</dbReference>
<dbReference type="InterPro" id="IPR039422">
    <property type="entry name" value="MarR/SlyA-like"/>
</dbReference>
<proteinExistence type="predicted"/>
<dbReference type="RefSeq" id="WP_012417257.1">
    <property type="nucleotide sequence ID" value="NC_010645.1"/>
</dbReference>
<dbReference type="GeneID" id="92935354"/>
<feature type="domain" description="HTH marR-type" evidence="2">
    <location>
        <begin position="43"/>
        <end position="172"/>
    </location>
</feature>
<dbReference type="GO" id="GO:0003700">
    <property type="term" value="F:DNA-binding transcription factor activity"/>
    <property type="evidence" value="ECO:0007669"/>
    <property type="project" value="InterPro"/>
</dbReference>
<dbReference type="HOGENOM" id="CLU_083287_4_0_4"/>